<dbReference type="RefSeq" id="WP_162273885.1">
    <property type="nucleotide sequence ID" value="NZ_CP042912.1"/>
</dbReference>
<dbReference type="Pfam" id="PF08238">
    <property type="entry name" value="Sel1"/>
    <property type="match status" value="6"/>
</dbReference>
<dbReference type="Proteomes" id="UP000322214">
    <property type="component" value="Chromosome"/>
</dbReference>
<keyword evidence="2" id="KW-0378">Hydrolase</keyword>
<dbReference type="PANTHER" id="PTHR11102">
    <property type="entry name" value="SEL-1-LIKE PROTEIN"/>
    <property type="match status" value="1"/>
</dbReference>
<dbReference type="STRING" id="980251.GCA_001642875_02056"/>
<dbReference type="InterPro" id="IPR050767">
    <property type="entry name" value="Sel1_AlgK"/>
</dbReference>
<proteinExistence type="predicted"/>
<dbReference type="InterPro" id="IPR006597">
    <property type="entry name" value="Sel1-like"/>
</dbReference>
<gene>
    <name evidence="2" type="primary">hcpC</name>
    <name evidence="2" type="ORF">MFFC18_08840</name>
</gene>
<dbReference type="EMBL" id="CP042912">
    <property type="protein sequence ID" value="QEG21032.1"/>
    <property type="molecule type" value="Genomic_DNA"/>
</dbReference>
<protein>
    <submittedName>
        <fullName evidence="2">Beta-lactamase HcpC</fullName>
        <ecNumber evidence="2">3.5.2.6</ecNumber>
    </submittedName>
</protein>
<sequence length="369" mass="40988">MTVNSIQKLSLSCMFSINEQIGKVIPIAVVPKWYLLALIILSGCDSTQKNGDSSPPSSGEEITLVSHSDWLLSKPDAESPSRQSVRDDENESAATTEIVKPNDIQELKTYEEYESAPLNVVEEHASLGFPNAQTRLGNCYEVGFSVEKDIQAAVSLYRKAAEKGNARAQAELALCYAEGKGVEKSSLEAVKWYQKAAEQGQADAQNNLGVAYALGEGIEKDQKQAMKWYLKAAEQGYARAQFNLGYRYDVGGDGLSVNDTEAAKWYRKAAEQGYVAAQYNLGTMYYEGRRITSSFTDGHYENAFVWLSKAANQDDAWAQYKLAIMYDKGRGVRPSYSKAMAWFGRAANNGHKHAQEIYQQRVLLEELTR</sequence>
<dbReference type="AlphaFoldDB" id="A0A5B9P7V2"/>
<dbReference type="KEGG" id="mff:MFFC18_08840"/>
<evidence type="ECO:0000313" key="3">
    <source>
        <dbReference type="Proteomes" id="UP000322214"/>
    </source>
</evidence>
<dbReference type="InterPro" id="IPR011990">
    <property type="entry name" value="TPR-like_helical_dom_sf"/>
</dbReference>
<name>A0A5B9P7V2_9BACT</name>
<accession>A0A5B9P7V2</accession>
<organism evidence="2 3">
    <name type="scientific">Mariniblastus fucicola</name>
    <dbReference type="NCBI Taxonomy" id="980251"/>
    <lineage>
        <taxon>Bacteria</taxon>
        <taxon>Pseudomonadati</taxon>
        <taxon>Planctomycetota</taxon>
        <taxon>Planctomycetia</taxon>
        <taxon>Pirellulales</taxon>
        <taxon>Pirellulaceae</taxon>
        <taxon>Mariniblastus</taxon>
    </lineage>
</organism>
<dbReference type="GO" id="GO:0008800">
    <property type="term" value="F:beta-lactamase activity"/>
    <property type="evidence" value="ECO:0007669"/>
    <property type="project" value="UniProtKB-EC"/>
</dbReference>
<evidence type="ECO:0000256" key="1">
    <source>
        <dbReference type="SAM" id="MobiDB-lite"/>
    </source>
</evidence>
<dbReference type="Gene3D" id="1.25.40.10">
    <property type="entry name" value="Tetratricopeptide repeat domain"/>
    <property type="match status" value="2"/>
</dbReference>
<dbReference type="SMART" id="SM00671">
    <property type="entry name" value="SEL1"/>
    <property type="match status" value="6"/>
</dbReference>
<dbReference type="PANTHER" id="PTHR11102:SF160">
    <property type="entry name" value="ERAD-ASSOCIATED E3 UBIQUITIN-PROTEIN LIGASE COMPONENT HRD3"/>
    <property type="match status" value="1"/>
</dbReference>
<dbReference type="SUPFAM" id="SSF81901">
    <property type="entry name" value="HCP-like"/>
    <property type="match status" value="2"/>
</dbReference>
<dbReference type="EC" id="3.5.2.6" evidence="2"/>
<evidence type="ECO:0000313" key="2">
    <source>
        <dbReference type="EMBL" id="QEG21032.1"/>
    </source>
</evidence>
<feature type="compositionally biased region" description="Basic and acidic residues" evidence="1">
    <location>
        <begin position="75"/>
        <end position="87"/>
    </location>
</feature>
<reference evidence="2 3" key="1">
    <citation type="submission" date="2019-08" db="EMBL/GenBank/DDBJ databases">
        <title>Deep-cultivation of Planctomycetes and their phenomic and genomic characterization uncovers novel biology.</title>
        <authorList>
            <person name="Wiegand S."/>
            <person name="Jogler M."/>
            <person name="Boedeker C."/>
            <person name="Pinto D."/>
            <person name="Vollmers J."/>
            <person name="Rivas-Marin E."/>
            <person name="Kohn T."/>
            <person name="Peeters S.H."/>
            <person name="Heuer A."/>
            <person name="Rast P."/>
            <person name="Oberbeckmann S."/>
            <person name="Bunk B."/>
            <person name="Jeske O."/>
            <person name="Meyerdierks A."/>
            <person name="Storesund J.E."/>
            <person name="Kallscheuer N."/>
            <person name="Luecker S."/>
            <person name="Lage O.M."/>
            <person name="Pohl T."/>
            <person name="Merkel B.J."/>
            <person name="Hornburger P."/>
            <person name="Mueller R.-W."/>
            <person name="Bruemmer F."/>
            <person name="Labrenz M."/>
            <person name="Spormann A.M."/>
            <person name="Op den Camp H."/>
            <person name="Overmann J."/>
            <person name="Amann R."/>
            <person name="Jetten M.S.M."/>
            <person name="Mascher T."/>
            <person name="Medema M.H."/>
            <person name="Devos D.P."/>
            <person name="Kaster A.-K."/>
            <person name="Ovreas L."/>
            <person name="Rohde M."/>
            <person name="Galperin M.Y."/>
            <person name="Jogler C."/>
        </authorList>
    </citation>
    <scope>NUCLEOTIDE SEQUENCE [LARGE SCALE GENOMIC DNA]</scope>
    <source>
        <strain evidence="2 3">FC18</strain>
    </source>
</reference>
<feature type="region of interest" description="Disordered" evidence="1">
    <location>
        <begin position="73"/>
        <end position="95"/>
    </location>
</feature>
<keyword evidence="3" id="KW-1185">Reference proteome</keyword>